<dbReference type="AlphaFoldDB" id="A0AB34KB18"/>
<comment type="caution">
    <text evidence="3">The sequence shown here is derived from an EMBL/GenBank/DDBJ whole genome shotgun (WGS) entry which is preliminary data.</text>
</comment>
<dbReference type="Proteomes" id="UP001515480">
    <property type="component" value="Unassembled WGS sequence"/>
</dbReference>
<dbReference type="PANTHER" id="PTHR35149">
    <property type="entry name" value="SLL5132 PROTEIN"/>
    <property type="match status" value="1"/>
</dbReference>
<dbReference type="EMBL" id="JBGBPQ010000001">
    <property type="protein sequence ID" value="KAL1530402.1"/>
    <property type="molecule type" value="Genomic_DNA"/>
</dbReference>
<feature type="region of interest" description="Disordered" evidence="1">
    <location>
        <begin position="186"/>
        <end position="205"/>
    </location>
</feature>
<dbReference type="PANTHER" id="PTHR35149:SF1">
    <property type="entry name" value="DUF5655 DOMAIN-CONTAINING PROTEIN"/>
    <property type="match status" value="1"/>
</dbReference>
<reference evidence="3 4" key="1">
    <citation type="journal article" date="2024" name="Science">
        <title>Giant polyketide synthase enzymes in the biosynthesis of giant marine polyether toxins.</title>
        <authorList>
            <person name="Fallon T.R."/>
            <person name="Shende V.V."/>
            <person name="Wierzbicki I.H."/>
            <person name="Pendleton A.L."/>
            <person name="Watervoot N.F."/>
            <person name="Auber R.P."/>
            <person name="Gonzalez D.J."/>
            <person name="Wisecaver J.H."/>
            <person name="Moore B.S."/>
        </authorList>
    </citation>
    <scope>NUCLEOTIDE SEQUENCE [LARGE SCALE GENOMIC DNA]</scope>
    <source>
        <strain evidence="3 4">12B1</strain>
    </source>
</reference>
<accession>A0AB34KB18</accession>
<proteinExistence type="predicted"/>
<evidence type="ECO:0000259" key="2">
    <source>
        <dbReference type="Pfam" id="PF03235"/>
    </source>
</evidence>
<protein>
    <recommendedName>
        <fullName evidence="2">GmrSD restriction endonucleases N-terminal domain-containing protein</fullName>
    </recommendedName>
</protein>
<dbReference type="InterPro" id="IPR004919">
    <property type="entry name" value="GmrSD_N"/>
</dbReference>
<evidence type="ECO:0000313" key="4">
    <source>
        <dbReference type="Proteomes" id="UP001515480"/>
    </source>
</evidence>
<gene>
    <name evidence="3" type="ORF">AB1Y20_001307</name>
</gene>
<sequence>MLVLAAPLSSGLPNGATAIVRSSRFDSTLGCWLYDVTLTGGGKHGSDVRCVPAVREGWLRTEGRIATAKNCAPMSFRKLMLSAPRLLVPLFQRRYCWSRKEWERLWKDVWLPSGIGPHFIGRVVVCRDREALVVVDGQQRCTTMLLLLAAVRDAASKLSAAAESPGVTARAARLRKKLEAVLRTRTRLTPREATPRHSESAAEHSGLEGLSEAWSVRFVPSRDDRLPFCSLVLGEPFEAQLTAGSRKMLECYNTFKEKVNGLLDDGEGLQLDAPLPSERQDEKRCQAHSMEVLERHLERLEQVATNALDQVNVVYFELQDDVAVQNMYDMLAQREKKLNAFFSNVGGKLMSEADLVRNLLLNHIADEDTRYEAYNTYWRVIEREHGDGDVAHLERFLFAYLAEQRTSVQVTDSLTATPGKLSATDETLVVEDGAAPSREHSLPLPDGELLQGFALLLKSRGGSCGAASLYAAGTEAAGIEVVDEKATTNAAMAVFKELVSFTTLL</sequence>
<feature type="domain" description="GmrSD restriction endonucleases N-terminal" evidence="2">
    <location>
        <begin position="86"/>
        <end position="341"/>
    </location>
</feature>
<organism evidence="3 4">
    <name type="scientific">Prymnesium parvum</name>
    <name type="common">Toxic golden alga</name>
    <dbReference type="NCBI Taxonomy" id="97485"/>
    <lineage>
        <taxon>Eukaryota</taxon>
        <taxon>Haptista</taxon>
        <taxon>Haptophyta</taxon>
        <taxon>Prymnesiophyceae</taxon>
        <taxon>Prymnesiales</taxon>
        <taxon>Prymnesiaceae</taxon>
        <taxon>Prymnesium</taxon>
    </lineage>
</organism>
<name>A0AB34KB18_PRYPA</name>
<feature type="compositionally biased region" description="Basic and acidic residues" evidence="1">
    <location>
        <begin position="189"/>
        <end position="205"/>
    </location>
</feature>
<evidence type="ECO:0000313" key="3">
    <source>
        <dbReference type="EMBL" id="KAL1530402.1"/>
    </source>
</evidence>
<dbReference type="Pfam" id="PF03235">
    <property type="entry name" value="GmrSD_N"/>
    <property type="match status" value="1"/>
</dbReference>
<evidence type="ECO:0000256" key="1">
    <source>
        <dbReference type="SAM" id="MobiDB-lite"/>
    </source>
</evidence>
<keyword evidence="4" id="KW-1185">Reference proteome</keyword>